<keyword evidence="4" id="KW-1185">Reference proteome</keyword>
<dbReference type="KEGG" id="flh:EJ997_00790"/>
<sequence length="207" mass="22070">MKISELAQQAHVPVSAVKYYQREGLLPPADKTAPNQTDYTETHVRRVRLVRALLGVGGLTVAAAKEIIAALDTSPTFDVFGIAQYAMGVPKASGDEPSEKARQRILDLANKQGWDISEGNPGWAMAARALEGMWTIGVELDGDYLSAYASAASTVAAADLGALAKLSDPDRQIEVMVVGGVLGHPLLIGLRRLAQEDSGRKLFPCSE</sequence>
<dbReference type="Gene3D" id="1.10.1660.10">
    <property type="match status" value="1"/>
</dbReference>
<proteinExistence type="predicted"/>
<dbReference type="InterPro" id="IPR009061">
    <property type="entry name" value="DNA-bd_dom_put_sf"/>
</dbReference>
<dbReference type="PANTHER" id="PTHR30204:SF98">
    <property type="entry name" value="HTH-TYPE TRANSCRIPTIONAL REGULATOR ADHR"/>
    <property type="match status" value="1"/>
</dbReference>
<evidence type="ECO:0000256" key="1">
    <source>
        <dbReference type="ARBA" id="ARBA00023125"/>
    </source>
</evidence>
<dbReference type="Pfam" id="PF13411">
    <property type="entry name" value="MerR_1"/>
    <property type="match status" value="1"/>
</dbReference>
<dbReference type="GO" id="GO:0003677">
    <property type="term" value="F:DNA binding"/>
    <property type="evidence" value="ECO:0007669"/>
    <property type="project" value="UniProtKB-KW"/>
</dbReference>
<dbReference type="RefSeq" id="WP_126702884.1">
    <property type="nucleotide sequence ID" value="NZ_CP034593.1"/>
</dbReference>
<dbReference type="EMBL" id="CP034593">
    <property type="protein sequence ID" value="AZQ76075.1"/>
    <property type="molecule type" value="Genomic_DNA"/>
</dbReference>
<dbReference type="Proteomes" id="UP000280344">
    <property type="component" value="Chromosome"/>
</dbReference>
<reference evidence="3 4" key="1">
    <citation type="submission" date="2018-12" db="EMBL/GenBank/DDBJ databases">
        <title>Complete genome sequence of Flaviflexus sp. H23T48.</title>
        <authorList>
            <person name="Bae J.-W."/>
            <person name="Lee J.-Y."/>
        </authorList>
    </citation>
    <scope>NUCLEOTIDE SEQUENCE [LARGE SCALE GENOMIC DNA]</scope>
    <source>
        <strain evidence="3 4">H23T48</strain>
    </source>
</reference>
<organism evidence="3 4">
    <name type="scientific">Flaviflexus ciconiae</name>
    <dbReference type="NCBI Taxonomy" id="2496867"/>
    <lineage>
        <taxon>Bacteria</taxon>
        <taxon>Bacillati</taxon>
        <taxon>Actinomycetota</taxon>
        <taxon>Actinomycetes</taxon>
        <taxon>Actinomycetales</taxon>
        <taxon>Actinomycetaceae</taxon>
        <taxon>Flaviflexus</taxon>
    </lineage>
</organism>
<dbReference type="PRINTS" id="PR00040">
    <property type="entry name" value="HTHMERR"/>
</dbReference>
<dbReference type="SMART" id="SM00422">
    <property type="entry name" value="HTH_MERR"/>
    <property type="match status" value="1"/>
</dbReference>
<protein>
    <submittedName>
        <fullName evidence="3">MerR family transcriptional regulator</fullName>
    </submittedName>
</protein>
<feature type="domain" description="HTH merR-type" evidence="2">
    <location>
        <begin position="1"/>
        <end position="70"/>
    </location>
</feature>
<dbReference type="AlphaFoldDB" id="A0A3S9PUP6"/>
<accession>A0A3S9PUP6</accession>
<gene>
    <name evidence="3" type="ORF">EJ997_00790</name>
</gene>
<evidence type="ECO:0000313" key="3">
    <source>
        <dbReference type="EMBL" id="AZQ76075.1"/>
    </source>
</evidence>
<dbReference type="GO" id="GO:0003700">
    <property type="term" value="F:DNA-binding transcription factor activity"/>
    <property type="evidence" value="ECO:0007669"/>
    <property type="project" value="InterPro"/>
</dbReference>
<evidence type="ECO:0000259" key="2">
    <source>
        <dbReference type="PROSITE" id="PS50937"/>
    </source>
</evidence>
<dbReference type="InterPro" id="IPR000551">
    <property type="entry name" value="MerR-type_HTH_dom"/>
</dbReference>
<dbReference type="SUPFAM" id="SSF46955">
    <property type="entry name" value="Putative DNA-binding domain"/>
    <property type="match status" value="1"/>
</dbReference>
<keyword evidence="1" id="KW-0238">DNA-binding</keyword>
<dbReference type="PANTHER" id="PTHR30204">
    <property type="entry name" value="REDOX-CYCLING DRUG-SENSING TRANSCRIPTIONAL ACTIVATOR SOXR"/>
    <property type="match status" value="1"/>
</dbReference>
<dbReference type="PROSITE" id="PS50937">
    <property type="entry name" value="HTH_MERR_2"/>
    <property type="match status" value="1"/>
</dbReference>
<dbReference type="OrthoDB" id="5242095at2"/>
<dbReference type="InterPro" id="IPR047057">
    <property type="entry name" value="MerR_fam"/>
</dbReference>
<evidence type="ECO:0000313" key="4">
    <source>
        <dbReference type="Proteomes" id="UP000280344"/>
    </source>
</evidence>
<name>A0A3S9PUP6_9ACTO</name>